<dbReference type="InterPro" id="IPR011343">
    <property type="entry name" value="DeoC"/>
</dbReference>
<evidence type="ECO:0000256" key="3">
    <source>
        <dbReference type="ARBA" id="ARBA00022490"/>
    </source>
</evidence>
<dbReference type="HAMAP" id="MF_00114">
    <property type="entry name" value="DeoC_type1"/>
    <property type="match status" value="1"/>
</dbReference>
<dbReference type="InterPro" id="IPR013785">
    <property type="entry name" value="Aldolase_TIM"/>
</dbReference>
<comment type="catalytic activity">
    <reaction evidence="7">
        <text>2-deoxy-D-ribose 5-phosphate = D-glyceraldehyde 3-phosphate + acetaldehyde</text>
        <dbReference type="Rhea" id="RHEA:12821"/>
        <dbReference type="ChEBI" id="CHEBI:15343"/>
        <dbReference type="ChEBI" id="CHEBI:59776"/>
        <dbReference type="ChEBI" id="CHEBI:62877"/>
        <dbReference type="EC" id="4.1.2.4"/>
    </reaction>
</comment>
<accession>G0TZ56</accession>
<evidence type="ECO:0000256" key="5">
    <source>
        <dbReference type="ARBA" id="ARBA00023270"/>
    </source>
</evidence>
<dbReference type="EMBL" id="HE573023">
    <property type="protein sequence ID" value="CCC49259.1"/>
    <property type="molecule type" value="Genomic_DNA"/>
</dbReference>
<protein>
    <recommendedName>
        <fullName evidence="2">deoxyribose-phosphate aldolase</fullName>
        <ecNumber evidence="2">4.1.2.4</ecNumber>
    </recommendedName>
    <alternativeName>
        <fullName evidence="6">2-deoxy-D-ribose 5-phosphate aldolase</fullName>
    </alternativeName>
</protein>
<dbReference type="EC" id="4.1.2.4" evidence="2"/>
<evidence type="ECO:0000256" key="4">
    <source>
        <dbReference type="ARBA" id="ARBA00023239"/>
    </source>
</evidence>
<dbReference type="UniPathway" id="UPA00002">
    <property type="reaction ID" value="UER00468"/>
</dbReference>
<evidence type="ECO:0000313" key="8">
    <source>
        <dbReference type="EMBL" id="CCC49259.1"/>
    </source>
</evidence>
<keyword evidence="5" id="KW-0704">Schiff base</keyword>
<dbReference type="FunFam" id="3.20.20.70:FF:000044">
    <property type="entry name" value="Deoxyribose-phosphate aldolase"/>
    <property type="match status" value="1"/>
</dbReference>
<dbReference type="GO" id="GO:0016052">
    <property type="term" value="P:carbohydrate catabolic process"/>
    <property type="evidence" value="ECO:0007669"/>
    <property type="project" value="TreeGrafter"/>
</dbReference>
<dbReference type="InterPro" id="IPR028581">
    <property type="entry name" value="DeoC_typeI"/>
</dbReference>
<name>G0TZ56_TRYVY</name>
<evidence type="ECO:0000256" key="7">
    <source>
        <dbReference type="ARBA" id="ARBA00048791"/>
    </source>
</evidence>
<dbReference type="SUPFAM" id="SSF51569">
    <property type="entry name" value="Aldolase"/>
    <property type="match status" value="1"/>
</dbReference>
<sequence>MSDLQMSSRPGFTGRLNTRILARVRTLSRDLQLPDLEQKFSHLLLGTGSWRAPPPGDNVNLAAYIDHTLLKPDATEAEVLQLCKEARQYGFYAVCVNGSRVRLCVDALRKSGVRTAVCCGFPLGSGCSAAKAAEARRGVEDGALDVDMVINVGAVKDKNYLLVYKDIKSVVDACGPRVTTKVILETCLLDENEIIDCCILAVAAGASYVKTSTGFNRGGATPEVVDVMLAVVGNAAKVKASGGVRDRAVALQFVQAGVSRIGTSSGVAIVSNPLTRSTSKY</sequence>
<dbReference type="AlphaFoldDB" id="G0TZ56"/>
<dbReference type="CDD" id="cd00959">
    <property type="entry name" value="DeoC"/>
    <property type="match status" value="1"/>
</dbReference>
<organism evidence="8">
    <name type="scientific">Trypanosoma vivax (strain Y486)</name>
    <dbReference type="NCBI Taxonomy" id="1055687"/>
    <lineage>
        <taxon>Eukaryota</taxon>
        <taxon>Discoba</taxon>
        <taxon>Euglenozoa</taxon>
        <taxon>Kinetoplastea</taxon>
        <taxon>Metakinetoplastina</taxon>
        <taxon>Trypanosomatida</taxon>
        <taxon>Trypanosomatidae</taxon>
        <taxon>Trypanosoma</taxon>
        <taxon>Duttonella</taxon>
    </lineage>
</organism>
<comment type="similarity">
    <text evidence="1">Belongs to the DeoC/FbaB aldolase family. DeoC type 1 subfamily.</text>
</comment>
<dbReference type="GO" id="GO:0005737">
    <property type="term" value="C:cytoplasm"/>
    <property type="evidence" value="ECO:0007669"/>
    <property type="project" value="InterPro"/>
</dbReference>
<dbReference type="GO" id="GO:0004139">
    <property type="term" value="F:deoxyribose-phosphate aldolase activity"/>
    <property type="evidence" value="ECO:0007669"/>
    <property type="project" value="UniProtKB-EC"/>
</dbReference>
<evidence type="ECO:0000256" key="2">
    <source>
        <dbReference type="ARBA" id="ARBA00012515"/>
    </source>
</evidence>
<dbReference type="PANTHER" id="PTHR10889:SF1">
    <property type="entry name" value="DEOXYRIBOSE-PHOSPHATE ALDOLASE"/>
    <property type="match status" value="1"/>
</dbReference>
<reference evidence="8" key="1">
    <citation type="journal article" date="2012" name="Proc. Natl. Acad. Sci. U.S.A.">
        <title>Antigenic diversity is generated by distinct evolutionary mechanisms in African trypanosome species.</title>
        <authorList>
            <person name="Jackson A.P."/>
            <person name="Berry A."/>
            <person name="Aslett M."/>
            <person name="Allison H.C."/>
            <person name="Burton P."/>
            <person name="Vavrova-Anderson J."/>
            <person name="Brown R."/>
            <person name="Browne H."/>
            <person name="Corton N."/>
            <person name="Hauser H."/>
            <person name="Gamble J."/>
            <person name="Gilderthorp R."/>
            <person name="Marcello L."/>
            <person name="McQuillan J."/>
            <person name="Otto T.D."/>
            <person name="Quail M.A."/>
            <person name="Sanders M.J."/>
            <person name="van Tonder A."/>
            <person name="Ginger M.L."/>
            <person name="Field M.C."/>
            <person name="Barry J.D."/>
            <person name="Hertz-Fowler C."/>
            <person name="Berriman M."/>
        </authorList>
    </citation>
    <scope>NUCLEOTIDE SEQUENCE</scope>
    <source>
        <strain evidence="8">Y486</strain>
    </source>
</reference>
<dbReference type="InterPro" id="IPR002915">
    <property type="entry name" value="DeoC/FbaB/LacD_aldolase"/>
</dbReference>
<evidence type="ECO:0000256" key="6">
    <source>
        <dbReference type="ARBA" id="ARBA00032755"/>
    </source>
</evidence>
<dbReference type="PANTHER" id="PTHR10889">
    <property type="entry name" value="DEOXYRIBOSE-PHOSPHATE ALDOLASE"/>
    <property type="match status" value="1"/>
</dbReference>
<dbReference type="NCBIfam" id="TIGR00126">
    <property type="entry name" value="deoC"/>
    <property type="match status" value="1"/>
</dbReference>
<dbReference type="VEuPathDB" id="TriTrypDB:TvY486_0705830"/>
<gene>
    <name evidence="8" type="ORF">TVY486_0705830</name>
</gene>
<dbReference type="GO" id="GO:0046386">
    <property type="term" value="P:deoxyribose phosphate catabolic process"/>
    <property type="evidence" value="ECO:0007669"/>
    <property type="project" value="UniProtKB-UniPathway"/>
</dbReference>
<keyword evidence="4 8" id="KW-0456">Lyase</keyword>
<dbReference type="Pfam" id="PF01791">
    <property type="entry name" value="DeoC"/>
    <property type="match status" value="1"/>
</dbReference>
<evidence type="ECO:0000256" key="1">
    <source>
        <dbReference type="ARBA" id="ARBA00010936"/>
    </source>
</evidence>
<keyword evidence="3" id="KW-0963">Cytoplasm</keyword>
<dbReference type="GO" id="GO:0009264">
    <property type="term" value="P:deoxyribonucleotide catabolic process"/>
    <property type="evidence" value="ECO:0007669"/>
    <property type="project" value="InterPro"/>
</dbReference>
<dbReference type="SMART" id="SM01133">
    <property type="entry name" value="DeoC"/>
    <property type="match status" value="1"/>
</dbReference>
<proteinExistence type="inferred from homology"/>
<dbReference type="Gene3D" id="3.20.20.70">
    <property type="entry name" value="Aldolase class I"/>
    <property type="match status" value="1"/>
</dbReference>